<feature type="domain" description="TonB-dependent receptor-like beta-barrel" evidence="16">
    <location>
        <begin position="225"/>
        <end position="667"/>
    </location>
</feature>
<evidence type="ECO:0000256" key="14">
    <source>
        <dbReference type="PROSITE-ProRule" id="PRU01360"/>
    </source>
</evidence>
<comment type="subcellular location">
    <subcellularLocation>
        <location evidence="1 14">Cell outer membrane</location>
        <topology evidence="1 14">Multi-pass membrane protein</topology>
    </subcellularLocation>
</comment>
<dbReference type="PANTHER" id="PTHR32552">
    <property type="entry name" value="FERRICHROME IRON RECEPTOR-RELATED"/>
    <property type="match status" value="1"/>
</dbReference>
<evidence type="ECO:0000256" key="11">
    <source>
        <dbReference type="ARBA" id="ARBA00023136"/>
    </source>
</evidence>
<evidence type="ECO:0000256" key="9">
    <source>
        <dbReference type="ARBA" id="ARBA00023065"/>
    </source>
</evidence>
<dbReference type="PROSITE" id="PS52016">
    <property type="entry name" value="TONB_DEPENDENT_REC_3"/>
    <property type="match status" value="1"/>
</dbReference>
<evidence type="ECO:0000256" key="15">
    <source>
        <dbReference type="RuleBase" id="RU003357"/>
    </source>
</evidence>
<evidence type="ECO:0000256" key="5">
    <source>
        <dbReference type="ARBA" id="ARBA00022496"/>
    </source>
</evidence>
<keyword evidence="6 14" id="KW-0812">Transmembrane</keyword>
<keyword evidence="4 14" id="KW-1134">Transmembrane beta strand</keyword>
<dbReference type="EMBL" id="JAETWB010000094">
    <property type="protein sequence ID" value="MBL6082654.1"/>
    <property type="molecule type" value="Genomic_DNA"/>
</dbReference>
<name>A0ABS1UD80_9PROT</name>
<keyword evidence="3 14" id="KW-0813">Transport</keyword>
<dbReference type="InterPro" id="IPR036942">
    <property type="entry name" value="Beta-barrel_TonB_sf"/>
</dbReference>
<evidence type="ECO:0000256" key="1">
    <source>
        <dbReference type="ARBA" id="ARBA00004571"/>
    </source>
</evidence>
<proteinExistence type="inferred from homology"/>
<keyword evidence="11 14" id="KW-0472">Membrane</keyword>
<dbReference type="Pfam" id="PF00593">
    <property type="entry name" value="TonB_dep_Rec_b-barrel"/>
    <property type="match status" value="1"/>
</dbReference>
<dbReference type="SUPFAM" id="SSF56935">
    <property type="entry name" value="Porins"/>
    <property type="match status" value="1"/>
</dbReference>
<dbReference type="Gene3D" id="2.170.130.10">
    <property type="entry name" value="TonB-dependent receptor, plug domain"/>
    <property type="match status" value="1"/>
</dbReference>
<sequence>MLLAEAAVAQEQPGPLAIELPQLNVTGTGESAFGPVQGYRATRSSTATRTDTPIRDVPQGITVLPRELLDDQRITSLPEAVRLSPSVNGGDGYFANFFVRGFEATQLLNGAPRPFGIVSNRLGNELVNVERIEILKGPSSILYGTVAPGGVINRVTRRPLLDGSHHSLTGQVRSDGLYRTEFDTTGPMGSERSFGYRITGAIEAGRTYRDLSEGERYFIAPSFSWQPSAATRVFADFSAGYDNRLLDRGLPLDPIRRRIPRVSRDRSYQEPSDRSRFEEYSAQLRVEHDFTSRLSGQLRLDWGRSREERNGLHQLGNVGANGRTVARTYSLLDSRTDSYGVDGFLAWRFETGPVAHRLVVGADARTVRGNPFINAFFTASPIDLLAPVYGNVAAPRATSAFATDYETRSYGLYAQDQLSLFNDRLMLLLGARFDNYDIEALESADILVSPAISRRDRASRISPQFGLVYKPFPEVSLYASYSESFRAPTGSSSLGPGLFPRPETGEQMEAGVKADLLEDRLSATLAVFQITKQNIVTANPADPNFSIQVGEARSRGVEFELNGRLAPGWNVFGGVAWTDAEVTSDTRLRTGARLPEVPRFAANLWSSYEFSLRDERQRVGLGGGVFHRGNRYFDAANIYAQGDYTLVNLAAWWRFGPVLASLNLNNLLNEYYISERTVPGAGRTLIGRVTVSF</sequence>
<dbReference type="NCBIfam" id="TIGR01783">
    <property type="entry name" value="TonB-siderophor"/>
    <property type="match status" value="1"/>
</dbReference>
<evidence type="ECO:0000256" key="2">
    <source>
        <dbReference type="ARBA" id="ARBA00009810"/>
    </source>
</evidence>
<evidence type="ECO:0000256" key="7">
    <source>
        <dbReference type="ARBA" id="ARBA00022729"/>
    </source>
</evidence>
<evidence type="ECO:0000313" key="19">
    <source>
        <dbReference type="Proteomes" id="UP000660885"/>
    </source>
</evidence>
<reference evidence="18 19" key="1">
    <citation type="submission" date="2021-01" db="EMBL/GenBank/DDBJ databases">
        <title>Belnapia mucosa sp. nov. and Belnapia arida sp. nov., isolated from the Tabernas Desert (Almeria, Spain).</title>
        <authorList>
            <person name="Molina-Menor E."/>
            <person name="Vidal-Verdu A."/>
            <person name="Calonge A."/>
            <person name="Satari L."/>
            <person name="Pereto J."/>
            <person name="Porcar M."/>
        </authorList>
    </citation>
    <scope>NUCLEOTIDE SEQUENCE [LARGE SCALE GENOMIC DNA]</scope>
    <source>
        <strain evidence="18 19">T18</strain>
    </source>
</reference>
<comment type="similarity">
    <text evidence="2 14 15">Belongs to the TonB-dependent receptor family.</text>
</comment>
<accession>A0ABS1UD80</accession>
<evidence type="ECO:0000256" key="10">
    <source>
        <dbReference type="ARBA" id="ARBA00023077"/>
    </source>
</evidence>
<dbReference type="InterPro" id="IPR010105">
    <property type="entry name" value="TonB_sidphr_rcpt"/>
</dbReference>
<evidence type="ECO:0000259" key="17">
    <source>
        <dbReference type="Pfam" id="PF07715"/>
    </source>
</evidence>
<dbReference type="InterPro" id="IPR012910">
    <property type="entry name" value="Plug_dom"/>
</dbReference>
<dbReference type="RefSeq" id="WP_202835986.1">
    <property type="nucleotide sequence ID" value="NZ_JAETWB010000094.1"/>
</dbReference>
<dbReference type="CDD" id="cd01347">
    <property type="entry name" value="ligand_gated_channel"/>
    <property type="match status" value="1"/>
</dbReference>
<evidence type="ECO:0000256" key="3">
    <source>
        <dbReference type="ARBA" id="ARBA00022448"/>
    </source>
</evidence>
<evidence type="ECO:0000256" key="8">
    <source>
        <dbReference type="ARBA" id="ARBA00023004"/>
    </source>
</evidence>
<dbReference type="Gene3D" id="2.40.170.20">
    <property type="entry name" value="TonB-dependent receptor, beta-barrel domain"/>
    <property type="match status" value="1"/>
</dbReference>
<organism evidence="18 19">
    <name type="scientific">Belnapia arida</name>
    <dbReference type="NCBI Taxonomy" id="2804533"/>
    <lineage>
        <taxon>Bacteria</taxon>
        <taxon>Pseudomonadati</taxon>
        <taxon>Pseudomonadota</taxon>
        <taxon>Alphaproteobacteria</taxon>
        <taxon>Acetobacterales</taxon>
        <taxon>Roseomonadaceae</taxon>
        <taxon>Belnapia</taxon>
    </lineage>
</organism>
<evidence type="ECO:0000256" key="13">
    <source>
        <dbReference type="ARBA" id="ARBA00023237"/>
    </source>
</evidence>
<keyword evidence="10 15" id="KW-0798">TonB box</keyword>
<dbReference type="InterPro" id="IPR000531">
    <property type="entry name" value="Beta-barrel_TonB"/>
</dbReference>
<evidence type="ECO:0000256" key="6">
    <source>
        <dbReference type="ARBA" id="ARBA00022692"/>
    </source>
</evidence>
<dbReference type="Pfam" id="PF07715">
    <property type="entry name" value="Plug"/>
    <property type="match status" value="1"/>
</dbReference>
<keyword evidence="7" id="KW-0732">Signal</keyword>
<dbReference type="PANTHER" id="PTHR32552:SF68">
    <property type="entry name" value="FERRICHROME OUTER MEMBRANE TRANSPORTER_PHAGE RECEPTOR"/>
    <property type="match status" value="1"/>
</dbReference>
<gene>
    <name evidence="18" type="ORF">JMJ56_32330</name>
</gene>
<keyword evidence="13 14" id="KW-0998">Cell outer membrane</keyword>
<keyword evidence="9" id="KW-0406">Ion transport</keyword>
<keyword evidence="5" id="KW-0410">Iron transport</keyword>
<feature type="domain" description="TonB-dependent receptor plug" evidence="17">
    <location>
        <begin position="54"/>
        <end position="151"/>
    </location>
</feature>
<protein>
    <submittedName>
        <fullName evidence="18">TonB-dependent siderophore receptor</fullName>
    </submittedName>
</protein>
<evidence type="ECO:0000256" key="4">
    <source>
        <dbReference type="ARBA" id="ARBA00022452"/>
    </source>
</evidence>
<dbReference type="Proteomes" id="UP000660885">
    <property type="component" value="Unassembled WGS sequence"/>
</dbReference>
<evidence type="ECO:0000313" key="18">
    <source>
        <dbReference type="EMBL" id="MBL6082654.1"/>
    </source>
</evidence>
<keyword evidence="8" id="KW-0408">Iron</keyword>
<evidence type="ECO:0000259" key="16">
    <source>
        <dbReference type="Pfam" id="PF00593"/>
    </source>
</evidence>
<evidence type="ECO:0000256" key="12">
    <source>
        <dbReference type="ARBA" id="ARBA00023170"/>
    </source>
</evidence>
<dbReference type="InterPro" id="IPR039426">
    <property type="entry name" value="TonB-dep_rcpt-like"/>
</dbReference>
<dbReference type="InterPro" id="IPR037066">
    <property type="entry name" value="Plug_dom_sf"/>
</dbReference>
<keyword evidence="12 18" id="KW-0675">Receptor</keyword>
<comment type="caution">
    <text evidence="18">The sequence shown here is derived from an EMBL/GenBank/DDBJ whole genome shotgun (WGS) entry which is preliminary data.</text>
</comment>
<keyword evidence="19" id="KW-1185">Reference proteome</keyword>